<protein>
    <submittedName>
        <fullName evidence="1">Uncharacterized protein</fullName>
    </submittedName>
</protein>
<evidence type="ECO:0000313" key="1">
    <source>
        <dbReference type="EMBL" id="KAL5108756.1"/>
    </source>
</evidence>
<accession>A0ABR4QGJ7</accession>
<organism evidence="1 2">
    <name type="scientific">Taenia crassiceps</name>
    <dbReference type="NCBI Taxonomy" id="6207"/>
    <lineage>
        <taxon>Eukaryota</taxon>
        <taxon>Metazoa</taxon>
        <taxon>Spiralia</taxon>
        <taxon>Lophotrochozoa</taxon>
        <taxon>Platyhelminthes</taxon>
        <taxon>Cestoda</taxon>
        <taxon>Eucestoda</taxon>
        <taxon>Cyclophyllidea</taxon>
        <taxon>Taeniidae</taxon>
        <taxon>Taenia</taxon>
    </lineage>
</organism>
<reference evidence="1 2" key="1">
    <citation type="journal article" date="2022" name="Front. Cell. Infect. Microbiol.">
        <title>The Genomes of Two Strains of Taenia crassiceps the Animal Model for the Study of Human Cysticercosis.</title>
        <authorList>
            <person name="Bobes R.J."/>
            <person name="Estrada K."/>
            <person name="Rios-Valencia D.G."/>
            <person name="Calderon-Gallegos A."/>
            <person name="de la Torre P."/>
            <person name="Carrero J.C."/>
            <person name="Sanchez-Flores A."/>
            <person name="Laclette J.P."/>
        </authorList>
    </citation>
    <scope>NUCLEOTIDE SEQUENCE [LARGE SCALE GENOMIC DNA]</scope>
    <source>
        <strain evidence="1">WFUcys</strain>
    </source>
</reference>
<gene>
    <name evidence="1" type="ORF">TcWFU_003661</name>
</gene>
<keyword evidence="2" id="KW-1185">Reference proteome</keyword>
<dbReference type="Proteomes" id="UP001651158">
    <property type="component" value="Unassembled WGS sequence"/>
</dbReference>
<dbReference type="EMBL" id="JAKROA010000003">
    <property type="protein sequence ID" value="KAL5108756.1"/>
    <property type="molecule type" value="Genomic_DNA"/>
</dbReference>
<name>A0ABR4QGJ7_9CEST</name>
<evidence type="ECO:0000313" key="2">
    <source>
        <dbReference type="Proteomes" id="UP001651158"/>
    </source>
</evidence>
<sequence length="79" mass="8671">MRPHDGTDAESDPWNKLFSVAGSVKRVPTAWNLDALVLPHLEASYEVSPRTAFSHRSIASQTSEVHANGEVYRLAANPL</sequence>
<proteinExistence type="predicted"/>
<comment type="caution">
    <text evidence="1">The sequence shown here is derived from an EMBL/GenBank/DDBJ whole genome shotgun (WGS) entry which is preliminary data.</text>
</comment>